<evidence type="ECO:0000256" key="2">
    <source>
        <dbReference type="ARBA" id="ARBA00022737"/>
    </source>
</evidence>
<evidence type="ECO:0000313" key="8">
    <source>
        <dbReference type="EMBL" id="QCP36984.1"/>
    </source>
</evidence>
<dbReference type="SUPFAM" id="SSF63520">
    <property type="entry name" value="PTS-regulatory domain, PRD"/>
    <property type="match status" value="2"/>
</dbReference>
<dbReference type="PROSITE" id="PS51372">
    <property type="entry name" value="PRD_2"/>
    <property type="match status" value="1"/>
</dbReference>
<dbReference type="InterPro" id="IPR013011">
    <property type="entry name" value="PTS_EIIB_2"/>
</dbReference>
<evidence type="ECO:0000259" key="7">
    <source>
        <dbReference type="PROSITE" id="PS51372"/>
    </source>
</evidence>
<organism evidence="8 9">
    <name type="scientific">Anaerostipes rhamnosivorans</name>
    <dbReference type="NCBI Taxonomy" id="1229621"/>
    <lineage>
        <taxon>Bacteria</taxon>
        <taxon>Bacillati</taxon>
        <taxon>Bacillota</taxon>
        <taxon>Clostridia</taxon>
        <taxon>Lachnospirales</taxon>
        <taxon>Lachnospiraceae</taxon>
        <taxon>Anaerostipes</taxon>
    </lineage>
</organism>
<keyword evidence="4" id="KW-0804">Transcription</keyword>
<keyword evidence="1" id="KW-0808">Transferase</keyword>
<evidence type="ECO:0000256" key="1">
    <source>
        <dbReference type="ARBA" id="ARBA00022679"/>
    </source>
</evidence>
<dbReference type="GO" id="GO:0008982">
    <property type="term" value="F:protein-N(PI)-phosphohistidine-sugar phosphotransferase activity"/>
    <property type="evidence" value="ECO:0007669"/>
    <property type="project" value="InterPro"/>
</dbReference>
<dbReference type="InterPro" id="IPR013196">
    <property type="entry name" value="HTH_11"/>
</dbReference>
<dbReference type="CDD" id="cd05568">
    <property type="entry name" value="PTS_IIB_bgl_like"/>
    <property type="match status" value="1"/>
</dbReference>
<dbReference type="Pfam" id="PF00359">
    <property type="entry name" value="PTS_EIIA_2"/>
    <property type="match status" value="1"/>
</dbReference>
<keyword evidence="9" id="KW-1185">Reference proteome</keyword>
<dbReference type="SUPFAM" id="SSF55804">
    <property type="entry name" value="Phoshotransferase/anion transport protein"/>
    <property type="match status" value="1"/>
</dbReference>
<dbReference type="RefSeq" id="WP_137330130.1">
    <property type="nucleotide sequence ID" value="NZ_CP040058.1"/>
</dbReference>
<dbReference type="InterPro" id="IPR036388">
    <property type="entry name" value="WH-like_DNA-bd_sf"/>
</dbReference>
<keyword evidence="2" id="KW-0677">Repeat</keyword>
<dbReference type="GO" id="GO:0009401">
    <property type="term" value="P:phosphoenolpyruvate-dependent sugar phosphotransferase system"/>
    <property type="evidence" value="ECO:0007669"/>
    <property type="project" value="InterPro"/>
</dbReference>
<dbReference type="CDD" id="cd00211">
    <property type="entry name" value="PTS_IIA_fru"/>
    <property type="match status" value="1"/>
</dbReference>
<reference evidence="8 9" key="1">
    <citation type="submission" date="2019-05" db="EMBL/GenBank/DDBJ databases">
        <title>Complete genome sequencing of Anaerostipes rhamnosivorans.</title>
        <authorList>
            <person name="Bui T.P.N."/>
            <person name="de Vos W.M."/>
        </authorList>
    </citation>
    <scope>NUCLEOTIDE SEQUENCE [LARGE SCALE GENOMIC DNA]</scope>
    <source>
        <strain evidence="8 9">1y2</strain>
    </source>
</reference>
<feature type="domain" description="PTS EIIB type-2" evidence="6">
    <location>
        <begin position="404"/>
        <end position="491"/>
    </location>
</feature>
<feature type="domain" description="PTS EIIA type-2" evidence="5">
    <location>
        <begin position="545"/>
        <end position="688"/>
    </location>
</feature>
<dbReference type="GO" id="GO:0006355">
    <property type="term" value="P:regulation of DNA-templated transcription"/>
    <property type="evidence" value="ECO:0007669"/>
    <property type="project" value="InterPro"/>
</dbReference>
<proteinExistence type="predicted"/>
<name>A0A4P8ILN2_9FIRM</name>
<protein>
    <submittedName>
        <fullName evidence="8">Transcriptional antiterminator, BglG family</fullName>
    </submittedName>
</protein>
<feature type="domain" description="PRD" evidence="7">
    <location>
        <begin position="294"/>
        <end position="400"/>
    </location>
</feature>
<sequence length="693" mass="80109">MNKRSREILSTLIQKKEYGQAAYMKELAEQFGVSTRTIRNDLEQINEFLNKNKLSGVSLGKQGVIETGKDMERARQYLFRDDFYSYKLERHERKMFMATLLICEKDYRTLSDLADCMYVSRSTVIQDLDGLKAFFKRHKLYVVSHSNKGLILEGEEKNKRLLLLSMIKSNESVYREAPVFERLICSLKEECRVDMEDLKTMEKVINLAEHFSGRFLTDTSFTNLKYFLVLSLYRMRLKMYAEQDSKKNSKYEMAGYILKQLSDFAGIEVVEEEVKFLGRILNEMRYIKKTTSNQEIVKMQVITRTFIEHVSIDIDLNLQGDYIFYENLINHLESMFSSAIQDNTVNSVVTEVLERYPKIQEAVQNNVSVLEEYIGRKLNEVEISYIVVHICAAMERNKNSTERYSVILVCNGGIGTSQLLLARLKKYFNFDVADIIPAHDLKNADIDEADVILSTVALDTDMEYIQVDPLLNDEDCINVGKKLSRLKGSHKAISRPKVKEKPEAAHMKRIKEILAENTSPEQMVFQIEEVVNEFYHKEVSMPLLAMLPSEAVRLNVSCESWQEAVRQSAQYLLRNGCIEERYISSMIENVEKNGPYILVAPGFALPHEALNAGPKKVGMSLIRLAEPVVFGKPEFDPVEWVCCLSAINKETHLKAMFHLVNLFHNQKFRDEIRDVGSGEEVYNAIKRYEYEMR</sequence>
<dbReference type="InterPro" id="IPR016152">
    <property type="entry name" value="PTrfase/Anion_transptr"/>
</dbReference>
<evidence type="ECO:0000259" key="5">
    <source>
        <dbReference type="PROSITE" id="PS51094"/>
    </source>
</evidence>
<dbReference type="InterPro" id="IPR036634">
    <property type="entry name" value="PRD_sf"/>
</dbReference>
<dbReference type="Pfam" id="PF08279">
    <property type="entry name" value="HTH_11"/>
    <property type="match status" value="1"/>
</dbReference>
<dbReference type="Gene3D" id="3.40.930.10">
    <property type="entry name" value="Mannitol-specific EII, Chain A"/>
    <property type="match status" value="1"/>
</dbReference>
<evidence type="ECO:0000313" key="9">
    <source>
        <dbReference type="Proteomes" id="UP000298653"/>
    </source>
</evidence>
<keyword evidence="3" id="KW-0805">Transcription regulation</keyword>
<dbReference type="InterPro" id="IPR011608">
    <property type="entry name" value="PRD"/>
</dbReference>
<dbReference type="PROSITE" id="PS51094">
    <property type="entry name" value="PTS_EIIA_TYPE_2"/>
    <property type="match status" value="1"/>
</dbReference>
<dbReference type="Gene3D" id="3.40.50.2300">
    <property type="match status" value="1"/>
</dbReference>
<dbReference type="Gene3D" id="1.10.1790.10">
    <property type="entry name" value="PRD domain"/>
    <property type="match status" value="1"/>
</dbReference>
<dbReference type="InterPro" id="IPR050661">
    <property type="entry name" value="BglG_antiterminators"/>
</dbReference>
<evidence type="ECO:0000256" key="3">
    <source>
        <dbReference type="ARBA" id="ARBA00023015"/>
    </source>
</evidence>
<dbReference type="AlphaFoldDB" id="A0A4P8ILN2"/>
<dbReference type="InterPro" id="IPR002178">
    <property type="entry name" value="PTS_EIIA_type-2_dom"/>
</dbReference>
<dbReference type="PROSITE" id="PS51099">
    <property type="entry name" value="PTS_EIIB_TYPE_2"/>
    <property type="match status" value="1"/>
</dbReference>
<evidence type="ECO:0000259" key="6">
    <source>
        <dbReference type="PROSITE" id="PS51099"/>
    </source>
</evidence>
<dbReference type="PANTHER" id="PTHR30185">
    <property type="entry name" value="CRYPTIC BETA-GLUCOSIDE BGL OPERON ANTITERMINATOR"/>
    <property type="match status" value="1"/>
</dbReference>
<dbReference type="Proteomes" id="UP000298653">
    <property type="component" value="Chromosome"/>
</dbReference>
<dbReference type="InterPro" id="IPR036095">
    <property type="entry name" value="PTS_EIIB-like_sf"/>
</dbReference>
<dbReference type="EMBL" id="CP040058">
    <property type="protein sequence ID" value="QCP36984.1"/>
    <property type="molecule type" value="Genomic_DNA"/>
</dbReference>
<dbReference type="PANTHER" id="PTHR30185:SF18">
    <property type="entry name" value="TRANSCRIPTIONAL REGULATOR MTLR"/>
    <property type="match status" value="1"/>
</dbReference>
<accession>A0A4P8ILN2</accession>
<dbReference type="KEGG" id="arf:AR1Y2_3530"/>
<evidence type="ECO:0000256" key="4">
    <source>
        <dbReference type="ARBA" id="ARBA00023163"/>
    </source>
</evidence>
<dbReference type="SUPFAM" id="SSF52794">
    <property type="entry name" value="PTS system IIB component-like"/>
    <property type="match status" value="1"/>
</dbReference>
<gene>
    <name evidence="8" type="ORF">AR1Y2_3530</name>
</gene>
<dbReference type="OrthoDB" id="3175596at2"/>
<dbReference type="Gene3D" id="1.10.10.10">
    <property type="entry name" value="Winged helix-like DNA-binding domain superfamily/Winged helix DNA-binding domain"/>
    <property type="match status" value="2"/>
</dbReference>
<dbReference type="Pfam" id="PF00874">
    <property type="entry name" value="PRD"/>
    <property type="match status" value="1"/>
</dbReference>